<dbReference type="AlphaFoldDB" id="R0L083"/>
<evidence type="ECO:0000313" key="3">
    <source>
        <dbReference type="Proteomes" id="UP000296049"/>
    </source>
</evidence>
<dbReference type="Proteomes" id="UP000296049">
    <property type="component" value="Unassembled WGS sequence"/>
</dbReference>
<dbReference type="EMBL" id="KB743396">
    <property type="protein sequence ID" value="EOA99023.1"/>
    <property type="molecule type" value="Genomic_DNA"/>
</dbReference>
<gene>
    <name evidence="2" type="ORF">Anapl_09496</name>
</gene>
<reference evidence="3" key="1">
    <citation type="journal article" date="2013" name="Nat. Genet.">
        <title>The duck genome and transcriptome provide insight into an avian influenza virus reservoir species.</title>
        <authorList>
            <person name="Huang Y."/>
            <person name="Li Y."/>
            <person name="Burt D.W."/>
            <person name="Chen H."/>
            <person name="Zhang Y."/>
            <person name="Qian W."/>
            <person name="Kim H."/>
            <person name="Gan S."/>
            <person name="Zhao Y."/>
            <person name="Li J."/>
            <person name="Yi K."/>
            <person name="Feng H."/>
            <person name="Zhu P."/>
            <person name="Li B."/>
            <person name="Liu Q."/>
            <person name="Fairley S."/>
            <person name="Magor K.E."/>
            <person name="Du Z."/>
            <person name="Hu X."/>
            <person name="Goodman L."/>
            <person name="Tafer H."/>
            <person name="Vignal A."/>
            <person name="Lee T."/>
            <person name="Kim K.W."/>
            <person name="Sheng Z."/>
            <person name="An Y."/>
            <person name="Searle S."/>
            <person name="Herrero J."/>
            <person name="Groenen M.A."/>
            <person name="Crooijmans R.P."/>
            <person name="Faraut T."/>
            <person name="Cai Q."/>
            <person name="Webster R.G."/>
            <person name="Aldridge J.R."/>
            <person name="Warren W.C."/>
            <person name="Bartschat S."/>
            <person name="Kehr S."/>
            <person name="Marz M."/>
            <person name="Stadler P.F."/>
            <person name="Smith J."/>
            <person name="Kraus R.H."/>
            <person name="Zhao Y."/>
            <person name="Ren L."/>
            <person name="Fei J."/>
            <person name="Morisson M."/>
            <person name="Kaiser P."/>
            <person name="Griffin D.K."/>
            <person name="Rao M."/>
            <person name="Pitel F."/>
            <person name="Wang J."/>
            <person name="Li N."/>
        </authorList>
    </citation>
    <scope>NUCLEOTIDE SEQUENCE [LARGE SCALE GENOMIC DNA]</scope>
</reference>
<organism evidence="2 3">
    <name type="scientific">Anas platyrhynchos</name>
    <name type="common">Mallard</name>
    <name type="synonym">Anas boschas</name>
    <dbReference type="NCBI Taxonomy" id="8839"/>
    <lineage>
        <taxon>Eukaryota</taxon>
        <taxon>Metazoa</taxon>
        <taxon>Chordata</taxon>
        <taxon>Craniata</taxon>
        <taxon>Vertebrata</taxon>
        <taxon>Euteleostomi</taxon>
        <taxon>Archelosauria</taxon>
        <taxon>Archosauria</taxon>
        <taxon>Dinosauria</taxon>
        <taxon>Saurischia</taxon>
        <taxon>Theropoda</taxon>
        <taxon>Coelurosauria</taxon>
        <taxon>Aves</taxon>
        <taxon>Neognathae</taxon>
        <taxon>Galloanserae</taxon>
        <taxon>Anseriformes</taxon>
        <taxon>Anatidae</taxon>
        <taxon>Anatinae</taxon>
        <taxon>Anas</taxon>
    </lineage>
</organism>
<accession>R0L083</accession>
<feature type="chain" id="PRO_5004344611" evidence="1">
    <location>
        <begin position="20"/>
        <end position="64"/>
    </location>
</feature>
<feature type="signal peptide" evidence="1">
    <location>
        <begin position="1"/>
        <end position="19"/>
    </location>
</feature>
<keyword evidence="3" id="KW-1185">Reference proteome</keyword>
<sequence length="64" mass="6826">MRKGLLLNGLLVALRLTQTLQQAELITQVGVLKGFESILKEDCEEAAAASCLFARKAAAAPIPM</sequence>
<name>R0L083_ANAPL</name>
<keyword evidence="1" id="KW-0732">Signal</keyword>
<protein>
    <submittedName>
        <fullName evidence="2">Uncharacterized protein</fullName>
    </submittedName>
</protein>
<evidence type="ECO:0000256" key="1">
    <source>
        <dbReference type="SAM" id="SignalP"/>
    </source>
</evidence>
<proteinExistence type="predicted"/>
<evidence type="ECO:0000313" key="2">
    <source>
        <dbReference type="EMBL" id="EOA99023.1"/>
    </source>
</evidence>